<keyword evidence="2" id="KW-1185">Reference proteome</keyword>
<gene>
    <name evidence="1" type="ORF">BDN72DRAFT_282201</name>
</gene>
<sequence>MGPVRVIPRANENVIKAKRGRGRHGSGTHRHDQDFHFPSDPQPGADTPTPAEQSSPPMSQAPAESTPESTALPLDQNAETQVPNLLPMLSSLIAPLSSSSGPTQSSPWNTEPRTTFFPLPAPAVSSPAGHHSQVAVIVGSTIGSVGFIAIIIACIWYWGGRRVPRRFRRDRATIHGDQPRRSLDLTSNDDSKFAELNFKSRPNSDSESRFRLSADSKTALGLERRGEVREKIIDLQQEILQIRERATDMELADPGTEQLMAQLDCWMKIQNSDWAAGLTDIPPTGYDQHVGNAL</sequence>
<reference evidence="1 2" key="1">
    <citation type="journal article" date="2019" name="Nat. Ecol. Evol.">
        <title>Megaphylogeny resolves global patterns of mushroom evolution.</title>
        <authorList>
            <person name="Varga T."/>
            <person name="Krizsan K."/>
            <person name="Foldi C."/>
            <person name="Dima B."/>
            <person name="Sanchez-Garcia M."/>
            <person name="Sanchez-Ramirez S."/>
            <person name="Szollosi G.J."/>
            <person name="Szarkandi J.G."/>
            <person name="Papp V."/>
            <person name="Albert L."/>
            <person name="Andreopoulos W."/>
            <person name="Angelini C."/>
            <person name="Antonin V."/>
            <person name="Barry K.W."/>
            <person name="Bougher N.L."/>
            <person name="Buchanan P."/>
            <person name="Buyck B."/>
            <person name="Bense V."/>
            <person name="Catcheside P."/>
            <person name="Chovatia M."/>
            <person name="Cooper J."/>
            <person name="Damon W."/>
            <person name="Desjardin D."/>
            <person name="Finy P."/>
            <person name="Geml J."/>
            <person name="Haridas S."/>
            <person name="Hughes K."/>
            <person name="Justo A."/>
            <person name="Karasinski D."/>
            <person name="Kautmanova I."/>
            <person name="Kiss B."/>
            <person name="Kocsube S."/>
            <person name="Kotiranta H."/>
            <person name="LaButti K.M."/>
            <person name="Lechner B.E."/>
            <person name="Liimatainen K."/>
            <person name="Lipzen A."/>
            <person name="Lukacs Z."/>
            <person name="Mihaltcheva S."/>
            <person name="Morgado L.N."/>
            <person name="Niskanen T."/>
            <person name="Noordeloos M.E."/>
            <person name="Ohm R.A."/>
            <person name="Ortiz-Santana B."/>
            <person name="Ovrebo C."/>
            <person name="Racz N."/>
            <person name="Riley R."/>
            <person name="Savchenko A."/>
            <person name="Shiryaev A."/>
            <person name="Soop K."/>
            <person name="Spirin V."/>
            <person name="Szebenyi C."/>
            <person name="Tomsovsky M."/>
            <person name="Tulloss R.E."/>
            <person name="Uehling J."/>
            <person name="Grigoriev I.V."/>
            <person name="Vagvolgyi C."/>
            <person name="Papp T."/>
            <person name="Martin F.M."/>
            <person name="Miettinen O."/>
            <person name="Hibbett D.S."/>
            <person name="Nagy L.G."/>
        </authorList>
    </citation>
    <scope>NUCLEOTIDE SEQUENCE [LARGE SCALE GENOMIC DNA]</scope>
    <source>
        <strain evidence="1 2">NL-1719</strain>
    </source>
</reference>
<evidence type="ECO:0000313" key="1">
    <source>
        <dbReference type="EMBL" id="TFK72798.1"/>
    </source>
</evidence>
<protein>
    <submittedName>
        <fullName evidence="1">Uncharacterized protein</fullName>
    </submittedName>
</protein>
<evidence type="ECO:0000313" key="2">
    <source>
        <dbReference type="Proteomes" id="UP000308600"/>
    </source>
</evidence>
<name>A0ACD3B434_9AGAR</name>
<proteinExistence type="predicted"/>
<dbReference type="EMBL" id="ML208281">
    <property type="protein sequence ID" value="TFK72798.1"/>
    <property type="molecule type" value="Genomic_DNA"/>
</dbReference>
<accession>A0ACD3B434</accession>
<dbReference type="Proteomes" id="UP000308600">
    <property type="component" value="Unassembled WGS sequence"/>
</dbReference>
<organism evidence="1 2">
    <name type="scientific">Pluteus cervinus</name>
    <dbReference type="NCBI Taxonomy" id="181527"/>
    <lineage>
        <taxon>Eukaryota</taxon>
        <taxon>Fungi</taxon>
        <taxon>Dikarya</taxon>
        <taxon>Basidiomycota</taxon>
        <taxon>Agaricomycotina</taxon>
        <taxon>Agaricomycetes</taxon>
        <taxon>Agaricomycetidae</taxon>
        <taxon>Agaricales</taxon>
        <taxon>Pluteineae</taxon>
        <taxon>Pluteaceae</taxon>
        <taxon>Pluteus</taxon>
    </lineage>
</organism>